<keyword evidence="2" id="KW-1133">Transmembrane helix</keyword>
<feature type="compositionally biased region" description="Polar residues" evidence="1">
    <location>
        <begin position="88"/>
        <end position="99"/>
    </location>
</feature>
<dbReference type="GO" id="GO:0036503">
    <property type="term" value="P:ERAD pathway"/>
    <property type="evidence" value="ECO:0007669"/>
    <property type="project" value="InterPro"/>
</dbReference>
<protein>
    <recommendedName>
        <fullName evidence="3">Ubiquitin-like domain-containing protein</fullName>
    </recommendedName>
</protein>
<name>A0A814VDW1_ADIRI</name>
<feature type="compositionally biased region" description="Low complexity" evidence="1">
    <location>
        <begin position="232"/>
        <end position="245"/>
    </location>
</feature>
<dbReference type="CDD" id="cd17057">
    <property type="entry name" value="Ubl_TMUB1_like"/>
    <property type="match status" value="1"/>
</dbReference>
<dbReference type="SMART" id="SM00213">
    <property type="entry name" value="UBQ"/>
    <property type="match status" value="1"/>
</dbReference>
<evidence type="ECO:0000313" key="5">
    <source>
        <dbReference type="Proteomes" id="UP000663828"/>
    </source>
</evidence>
<dbReference type="InterPro" id="IPR040352">
    <property type="entry name" value="TMUB1/2"/>
</dbReference>
<dbReference type="Pfam" id="PF00240">
    <property type="entry name" value="ubiquitin"/>
    <property type="match status" value="1"/>
</dbReference>
<feature type="transmembrane region" description="Helical" evidence="2">
    <location>
        <begin position="25"/>
        <end position="43"/>
    </location>
</feature>
<dbReference type="PANTHER" id="PTHR14557">
    <property type="entry name" value="PROTEIN C7ORF21"/>
    <property type="match status" value="1"/>
</dbReference>
<keyword evidence="2" id="KW-0472">Membrane</keyword>
<evidence type="ECO:0000313" key="4">
    <source>
        <dbReference type="EMBL" id="CAF1189691.1"/>
    </source>
</evidence>
<reference evidence="4" key="1">
    <citation type="submission" date="2021-02" db="EMBL/GenBank/DDBJ databases">
        <authorList>
            <person name="Nowell W R."/>
        </authorList>
    </citation>
    <scope>NUCLEOTIDE SEQUENCE</scope>
</reference>
<feature type="region of interest" description="Disordered" evidence="1">
    <location>
        <begin position="226"/>
        <end position="245"/>
    </location>
</feature>
<accession>A0A814VDW1</accession>
<feature type="domain" description="Ubiquitin-like" evidence="3">
    <location>
        <begin position="155"/>
        <end position="230"/>
    </location>
</feature>
<keyword evidence="2" id="KW-0812">Transmembrane</keyword>
<feature type="transmembrane region" description="Helical" evidence="2">
    <location>
        <begin position="264"/>
        <end position="282"/>
    </location>
</feature>
<proteinExistence type="predicted"/>
<dbReference type="PROSITE" id="PS50053">
    <property type="entry name" value="UBIQUITIN_2"/>
    <property type="match status" value="1"/>
</dbReference>
<organism evidence="4 5">
    <name type="scientific">Adineta ricciae</name>
    <name type="common">Rotifer</name>
    <dbReference type="NCBI Taxonomy" id="249248"/>
    <lineage>
        <taxon>Eukaryota</taxon>
        <taxon>Metazoa</taxon>
        <taxon>Spiralia</taxon>
        <taxon>Gnathifera</taxon>
        <taxon>Rotifera</taxon>
        <taxon>Eurotatoria</taxon>
        <taxon>Bdelloidea</taxon>
        <taxon>Adinetida</taxon>
        <taxon>Adinetidae</taxon>
        <taxon>Adineta</taxon>
    </lineage>
</organism>
<dbReference type="InterPro" id="IPR029071">
    <property type="entry name" value="Ubiquitin-like_domsf"/>
</dbReference>
<evidence type="ECO:0000259" key="3">
    <source>
        <dbReference type="PROSITE" id="PS50053"/>
    </source>
</evidence>
<gene>
    <name evidence="4" type="ORF">XAT740_LOCUS23041</name>
</gene>
<dbReference type="AlphaFoldDB" id="A0A814VDW1"/>
<comment type="caution">
    <text evidence="4">The sequence shown here is derived from an EMBL/GenBank/DDBJ whole genome shotgun (WGS) entry which is preliminary data.</text>
</comment>
<dbReference type="EMBL" id="CAJNOR010001726">
    <property type="protein sequence ID" value="CAF1189691.1"/>
    <property type="molecule type" value="Genomic_DNA"/>
</dbReference>
<dbReference type="SUPFAM" id="SSF54236">
    <property type="entry name" value="Ubiquitin-like"/>
    <property type="match status" value="1"/>
</dbReference>
<feature type="region of interest" description="Disordered" evidence="1">
    <location>
        <begin position="64"/>
        <end position="113"/>
    </location>
</feature>
<dbReference type="InterPro" id="IPR000626">
    <property type="entry name" value="Ubiquitin-like_dom"/>
</dbReference>
<feature type="transmembrane region" description="Helical" evidence="2">
    <location>
        <begin position="289"/>
        <end position="314"/>
    </location>
</feature>
<evidence type="ECO:0000256" key="2">
    <source>
        <dbReference type="SAM" id="Phobius"/>
    </source>
</evidence>
<evidence type="ECO:0000256" key="1">
    <source>
        <dbReference type="SAM" id="MobiDB-lite"/>
    </source>
</evidence>
<dbReference type="Proteomes" id="UP000663828">
    <property type="component" value="Unassembled WGS sequence"/>
</dbReference>
<dbReference type="Gene3D" id="3.10.20.90">
    <property type="entry name" value="Phosphatidylinositol 3-kinase Catalytic Subunit, Chain A, domain 1"/>
    <property type="match status" value="1"/>
</dbReference>
<sequence>MNGLLLSYRFRSLEMSFIEGIGDDLLYALGFLFFISIVTLAWFSTHVNYIHFPTTLFIIERRTRTRNEEEESERTSPTPPSRLTPLSDQTVSPSSGNDTQTEHESDNESSEVDEFICEQTPVINRTSEQQTNDSNLVQVDANQQTTSNEQETQSLNIVIKFLDDTRKEITANPNDTISKIKQLHFADELANNKMIRFIYQGRELQDREMLRTYNIRDQTIIHCQINNRRPDSSNQRSNSSSSGSHMNANRFDTSAFIDSPPVNISSYFVIITSLILGFIWFLRIKYRMLFSPISTLVLILLTILFVIFTFGSFLTSRQRVSNTRQTTLATAPIQHVHID</sequence>
<keyword evidence="5" id="KW-1185">Reference proteome</keyword>
<dbReference type="PANTHER" id="PTHR14557:SF5">
    <property type="entry name" value="UBIQUITIN-LIKE DOMAIN-CONTAINING PROTEIN"/>
    <property type="match status" value="1"/>
</dbReference>